<evidence type="ECO:0000256" key="10">
    <source>
        <dbReference type="ARBA" id="ARBA00023235"/>
    </source>
</evidence>
<evidence type="ECO:0000256" key="7">
    <source>
        <dbReference type="ARBA" id="ARBA00022833"/>
    </source>
</evidence>
<dbReference type="EMBL" id="JACJKX010000001">
    <property type="protein sequence ID" value="MBM6927702.1"/>
    <property type="molecule type" value="Genomic_DNA"/>
</dbReference>
<dbReference type="InterPro" id="IPR042115">
    <property type="entry name" value="PriA_3primeBD_sf"/>
</dbReference>
<dbReference type="EC" id="5.6.2.4" evidence="11"/>
<evidence type="ECO:0000256" key="6">
    <source>
        <dbReference type="ARBA" id="ARBA00022806"/>
    </source>
</evidence>
<comment type="catalytic activity">
    <reaction evidence="11">
        <text>Couples ATP hydrolysis with the unwinding of duplex DNA by translocating in the 3'-5' direction.</text>
        <dbReference type="EC" id="5.6.2.4"/>
    </reaction>
</comment>
<comment type="catalytic activity">
    <reaction evidence="11">
        <text>ATP + H2O = ADP + phosphate + H(+)</text>
        <dbReference type="Rhea" id="RHEA:13065"/>
        <dbReference type="ChEBI" id="CHEBI:15377"/>
        <dbReference type="ChEBI" id="CHEBI:15378"/>
        <dbReference type="ChEBI" id="CHEBI:30616"/>
        <dbReference type="ChEBI" id="CHEBI:43474"/>
        <dbReference type="ChEBI" id="CHEBI:456216"/>
        <dbReference type="EC" id="5.6.2.4"/>
    </reaction>
</comment>
<evidence type="ECO:0000256" key="8">
    <source>
        <dbReference type="ARBA" id="ARBA00022840"/>
    </source>
</evidence>
<reference evidence="14 15" key="1">
    <citation type="journal article" date="2021" name="Sci. Rep.">
        <title>The distribution of antibiotic resistance genes in chicken gut microbiota commensals.</title>
        <authorList>
            <person name="Juricova H."/>
            <person name="Matiasovicova J."/>
            <person name="Kubasova T."/>
            <person name="Cejkova D."/>
            <person name="Rychlik I."/>
        </authorList>
    </citation>
    <scope>NUCLEOTIDE SEQUENCE [LARGE SCALE GENOMIC DNA]</scope>
    <source>
        <strain evidence="14 15">An562</strain>
    </source>
</reference>
<dbReference type="PROSITE" id="PS51192">
    <property type="entry name" value="HELICASE_ATP_BIND_1"/>
    <property type="match status" value="1"/>
</dbReference>
<dbReference type="PROSITE" id="PS51194">
    <property type="entry name" value="HELICASE_CTER"/>
    <property type="match status" value="1"/>
</dbReference>
<gene>
    <name evidence="11 14" type="primary">priA</name>
    <name evidence="14" type="ORF">H5985_00205</name>
</gene>
<keyword evidence="6 11" id="KW-0347">Helicase</keyword>
<name>A0ABS2GS59_9BURK</name>
<dbReference type="SMART" id="SM00487">
    <property type="entry name" value="DEXDc"/>
    <property type="match status" value="1"/>
</dbReference>
<evidence type="ECO:0000256" key="1">
    <source>
        <dbReference type="ARBA" id="ARBA00022515"/>
    </source>
</evidence>
<dbReference type="RefSeq" id="WP_205049303.1">
    <property type="nucleotide sequence ID" value="NZ_JACJKX010000001.1"/>
</dbReference>
<accession>A0ABS2GS59</accession>
<sequence length="675" mass="75471">MATSRFATVALNVPLLPPLTYRIAETMSPCVGDRCVVPLGRRQEVGLIVALSDQTTIDPKKQKTIIRLLNETEPVSEIWLKLTRFAADYYQHSWGEVSIAALPTFFKTKPGPKYEQSLERLRKPYKEKKIDKPSGVLTLNDEQQLAVEAVDHAKGFAPYVLHGVTGSGKTEVYLRMMESLFIKKPDAQVLFLVPEINLTPQLEARIRNHFPDKPMASLHSGLANGERAKAWLAAKEKRIQILVGTRMAIFSDMPNLGLIVVDEEHDLSYKAGDGIRYSARDLAIKLAQLRQIPVILGSATPSLETWSRVKNGHYNLLSLTKRAVPGASLPTLSVVNPKNKKLIKGLTPEVIDAISETLQKKEQVIIFLNRRGYAPVLTCPSCGWLSKCPHCSTYAVYHKFHGKLVCHHCGWSIPVYSRCPDCGNVDLLPMGAGTQRIEETLEQLWPQARILRIDRDTTQRKNAAKEAFDAVHAGEVDILVGTQMVAKGHDFQKVSLVVVLNIDAQLVSSNPRSEERAFANLMQVAGRAGRFGLPAKMVVQSRFGDREIFAALAQQDYNRYADHLLKVRKEENSVPFVCQALLMADDANIGKALEFLKQALKVGTDLLEQQQNESVVIYDPIPMALMKLADKERAQLLVEASSRVAMGRFLRHWYRQLCEIGTSVHWTMDVDPMDV</sequence>
<evidence type="ECO:0000256" key="5">
    <source>
        <dbReference type="ARBA" id="ARBA00022801"/>
    </source>
</evidence>
<dbReference type="Proteomes" id="UP000777002">
    <property type="component" value="Unassembled WGS sequence"/>
</dbReference>
<feature type="binding site" evidence="11">
    <location>
        <position position="409"/>
    </location>
    <ligand>
        <name>Zn(2+)</name>
        <dbReference type="ChEBI" id="CHEBI:29105"/>
        <label>2</label>
    </ligand>
</feature>
<feature type="binding site" evidence="11">
    <location>
        <position position="391"/>
    </location>
    <ligand>
        <name>Zn(2+)</name>
        <dbReference type="ChEBI" id="CHEBI:29105"/>
        <label>2</label>
    </ligand>
</feature>
<dbReference type="Pfam" id="PF18074">
    <property type="entry name" value="PriA_C"/>
    <property type="match status" value="1"/>
</dbReference>
<dbReference type="Pfam" id="PF00271">
    <property type="entry name" value="Helicase_C"/>
    <property type="match status" value="1"/>
</dbReference>
<dbReference type="InterPro" id="IPR041236">
    <property type="entry name" value="PriA_C"/>
</dbReference>
<dbReference type="PANTHER" id="PTHR30580">
    <property type="entry name" value="PRIMOSOMAL PROTEIN N"/>
    <property type="match status" value="1"/>
</dbReference>
<dbReference type="SMART" id="SM00490">
    <property type="entry name" value="HELICc"/>
    <property type="match status" value="1"/>
</dbReference>
<keyword evidence="1 11" id="KW-0639">Primosome</keyword>
<evidence type="ECO:0000256" key="4">
    <source>
        <dbReference type="ARBA" id="ARBA00022741"/>
    </source>
</evidence>
<evidence type="ECO:0000256" key="2">
    <source>
        <dbReference type="ARBA" id="ARBA00022705"/>
    </source>
</evidence>
<keyword evidence="2 11" id="KW-0235">DNA replication</keyword>
<evidence type="ECO:0000256" key="9">
    <source>
        <dbReference type="ARBA" id="ARBA00023125"/>
    </source>
</evidence>
<dbReference type="InterPro" id="IPR011545">
    <property type="entry name" value="DEAD/DEAH_box_helicase_dom"/>
</dbReference>
<keyword evidence="7 11" id="KW-0862">Zinc</keyword>
<protein>
    <recommendedName>
        <fullName evidence="11">Replication restart protein PriA</fullName>
    </recommendedName>
    <alternativeName>
        <fullName evidence="11">ATP-dependent DNA helicase PriA</fullName>
        <ecNumber evidence="11">5.6.2.4</ecNumber>
    </alternativeName>
    <alternativeName>
        <fullName evidence="11">DNA 3'-5' helicase PriA</fullName>
    </alternativeName>
</protein>
<evidence type="ECO:0000313" key="14">
    <source>
        <dbReference type="EMBL" id="MBM6927702.1"/>
    </source>
</evidence>
<dbReference type="Pfam" id="PF00270">
    <property type="entry name" value="DEAD"/>
    <property type="match status" value="1"/>
</dbReference>
<dbReference type="SUPFAM" id="SSF52540">
    <property type="entry name" value="P-loop containing nucleoside triphosphate hydrolases"/>
    <property type="match status" value="1"/>
</dbReference>
<dbReference type="InterPro" id="IPR001650">
    <property type="entry name" value="Helicase_C-like"/>
</dbReference>
<comment type="caution">
    <text evidence="14">The sequence shown here is derived from an EMBL/GenBank/DDBJ whole genome shotgun (WGS) entry which is preliminary data.</text>
</comment>
<feature type="binding site" evidence="11">
    <location>
        <position position="379"/>
    </location>
    <ligand>
        <name>Zn(2+)</name>
        <dbReference type="ChEBI" id="CHEBI:29105"/>
        <label>1</label>
    </ligand>
</feature>
<dbReference type="Gene3D" id="3.40.50.300">
    <property type="entry name" value="P-loop containing nucleotide triphosphate hydrolases"/>
    <property type="match status" value="2"/>
</dbReference>
<evidence type="ECO:0000256" key="11">
    <source>
        <dbReference type="HAMAP-Rule" id="MF_00983"/>
    </source>
</evidence>
<feature type="binding site" evidence="11">
    <location>
        <position position="406"/>
    </location>
    <ligand>
        <name>Zn(2+)</name>
        <dbReference type="ChEBI" id="CHEBI:29105"/>
        <label>2</label>
    </ligand>
</feature>
<keyword evidence="4 11" id="KW-0547">Nucleotide-binding</keyword>
<dbReference type="PANTHER" id="PTHR30580:SF0">
    <property type="entry name" value="PRIMOSOMAL PROTEIN N"/>
    <property type="match status" value="1"/>
</dbReference>
<dbReference type="CDD" id="cd17929">
    <property type="entry name" value="DEXHc_priA"/>
    <property type="match status" value="1"/>
</dbReference>
<feature type="binding site" evidence="11">
    <location>
        <position position="388"/>
    </location>
    <ligand>
        <name>Zn(2+)</name>
        <dbReference type="ChEBI" id="CHEBI:29105"/>
        <label>2</label>
    </ligand>
</feature>
<keyword evidence="15" id="KW-1185">Reference proteome</keyword>
<evidence type="ECO:0000256" key="3">
    <source>
        <dbReference type="ARBA" id="ARBA00022723"/>
    </source>
</evidence>
<comment type="similarity">
    <text evidence="11">Belongs to the helicase family. PriA subfamily.</text>
</comment>
<dbReference type="InterPro" id="IPR041222">
    <property type="entry name" value="PriA_3primeBD"/>
</dbReference>
<evidence type="ECO:0000259" key="13">
    <source>
        <dbReference type="PROSITE" id="PS51194"/>
    </source>
</evidence>
<dbReference type="InterPro" id="IPR027417">
    <property type="entry name" value="P-loop_NTPase"/>
</dbReference>
<evidence type="ECO:0000313" key="15">
    <source>
        <dbReference type="Proteomes" id="UP000777002"/>
    </source>
</evidence>
<dbReference type="InterPro" id="IPR040498">
    <property type="entry name" value="PriA_CRR"/>
</dbReference>
<dbReference type="HAMAP" id="MF_00983">
    <property type="entry name" value="PriA"/>
    <property type="match status" value="1"/>
</dbReference>
<dbReference type="Gene3D" id="3.40.1440.60">
    <property type="entry name" value="PriA, 3(prime) DNA-binding domain"/>
    <property type="match status" value="1"/>
</dbReference>
<feature type="domain" description="Helicase ATP-binding" evidence="12">
    <location>
        <begin position="150"/>
        <end position="319"/>
    </location>
</feature>
<feature type="binding site" evidence="11">
    <location>
        <position position="382"/>
    </location>
    <ligand>
        <name>Zn(2+)</name>
        <dbReference type="ChEBI" id="CHEBI:29105"/>
        <label>1</label>
    </ligand>
</feature>
<feature type="domain" description="Helicase C-terminal" evidence="13">
    <location>
        <begin position="411"/>
        <end position="573"/>
    </location>
</feature>
<keyword evidence="9 11" id="KW-0238">DNA-binding</keyword>
<comment type="cofactor">
    <cofactor evidence="11">
        <name>Zn(2+)</name>
        <dbReference type="ChEBI" id="CHEBI:29105"/>
    </cofactor>
    <text evidence="11">Binds 2 zinc ions per subunit.</text>
</comment>
<dbReference type="Pfam" id="PF17764">
    <property type="entry name" value="PriA_3primeBD"/>
    <property type="match status" value="1"/>
</dbReference>
<dbReference type="Pfam" id="PF18319">
    <property type="entry name" value="Zn_ribbon_PriA"/>
    <property type="match status" value="1"/>
</dbReference>
<evidence type="ECO:0000259" key="12">
    <source>
        <dbReference type="PROSITE" id="PS51192"/>
    </source>
</evidence>
<feature type="binding site" evidence="11">
    <location>
        <position position="422"/>
    </location>
    <ligand>
        <name>Zn(2+)</name>
        <dbReference type="ChEBI" id="CHEBI:29105"/>
        <label>1</label>
    </ligand>
</feature>
<keyword evidence="10 11" id="KW-0413">Isomerase</keyword>
<comment type="function">
    <text evidence="11">Initiates the restart of stalled replication forks, which reloads the replicative helicase on sites other than the origin of replication. Recognizes and binds to abandoned replication forks and remodels them to uncover a helicase loading site. Promotes assembly of the primosome at these replication forks.</text>
</comment>
<proteinExistence type="inferred from homology"/>
<feature type="binding site" evidence="11">
    <location>
        <position position="419"/>
    </location>
    <ligand>
        <name>Zn(2+)</name>
        <dbReference type="ChEBI" id="CHEBI:29105"/>
        <label>1</label>
    </ligand>
</feature>
<keyword evidence="3 11" id="KW-0479">Metal-binding</keyword>
<dbReference type="InterPro" id="IPR005259">
    <property type="entry name" value="PriA"/>
</dbReference>
<dbReference type="InterPro" id="IPR014001">
    <property type="entry name" value="Helicase_ATP-bd"/>
</dbReference>
<keyword evidence="8 11" id="KW-0067">ATP-binding</keyword>
<keyword evidence="5 11" id="KW-0378">Hydrolase</keyword>
<dbReference type="NCBIfam" id="TIGR00595">
    <property type="entry name" value="priA"/>
    <property type="match status" value="1"/>
</dbReference>
<organism evidence="14 15">
    <name type="scientific">Parasutterella secunda</name>
    <dbReference type="NCBI Taxonomy" id="626947"/>
    <lineage>
        <taxon>Bacteria</taxon>
        <taxon>Pseudomonadati</taxon>
        <taxon>Pseudomonadota</taxon>
        <taxon>Betaproteobacteria</taxon>
        <taxon>Burkholderiales</taxon>
        <taxon>Sutterellaceae</taxon>
        <taxon>Parasutterella</taxon>
    </lineage>
</organism>
<comment type="subunit">
    <text evidence="11">Component of the replication restart primosome.</text>
</comment>